<evidence type="ECO:0000259" key="5">
    <source>
        <dbReference type="Pfam" id="PF00155"/>
    </source>
</evidence>
<keyword evidence="7" id="KW-1185">Reference proteome</keyword>
<dbReference type="PANTHER" id="PTHR13693:SF77">
    <property type="entry name" value="8-AMINO-7-OXONONANOATE SYNTHASE"/>
    <property type="match status" value="1"/>
</dbReference>
<dbReference type="Gene3D" id="3.90.1150.10">
    <property type="entry name" value="Aspartate Aminotransferase, domain 1"/>
    <property type="match status" value="1"/>
</dbReference>
<comment type="caution">
    <text evidence="6">The sequence shown here is derived from an EMBL/GenBank/DDBJ whole genome shotgun (WGS) entry which is preliminary data.</text>
</comment>
<dbReference type="InterPro" id="IPR015424">
    <property type="entry name" value="PyrdxlP-dep_Trfase"/>
</dbReference>
<dbReference type="GO" id="GO:0030170">
    <property type="term" value="F:pyridoxal phosphate binding"/>
    <property type="evidence" value="ECO:0007669"/>
    <property type="project" value="InterPro"/>
</dbReference>
<accession>A0A8H6SHG7</accession>
<dbReference type="Pfam" id="PF00155">
    <property type="entry name" value="Aminotran_1_2"/>
    <property type="match status" value="1"/>
</dbReference>
<protein>
    <submittedName>
        <fullName evidence="6">Aminotran-1-2 domain-containing protein</fullName>
    </submittedName>
</protein>
<dbReference type="InterPro" id="IPR004839">
    <property type="entry name" value="Aminotransferase_I/II_large"/>
</dbReference>
<comment type="similarity">
    <text evidence="2">Belongs to the class-II pyridoxal-phosphate-dependent aminotransferase family. BioF subfamily.</text>
</comment>
<feature type="domain" description="Aminotransferase class I/classII large" evidence="5">
    <location>
        <begin position="46"/>
        <end position="415"/>
    </location>
</feature>
<dbReference type="AlphaFoldDB" id="A0A8H6SHG7"/>
<dbReference type="EMBL" id="JACAZE010000014">
    <property type="protein sequence ID" value="KAF7299541.1"/>
    <property type="molecule type" value="Genomic_DNA"/>
</dbReference>
<comment type="cofactor">
    <cofactor evidence="1">
        <name>pyridoxal 5'-phosphate</name>
        <dbReference type="ChEBI" id="CHEBI:597326"/>
    </cofactor>
</comment>
<dbReference type="GO" id="GO:0016740">
    <property type="term" value="F:transferase activity"/>
    <property type="evidence" value="ECO:0007669"/>
    <property type="project" value="UniProtKB-KW"/>
</dbReference>
<organism evidence="6 7">
    <name type="scientific">Mycena chlorophos</name>
    <name type="common">Agaric fungus</name>
    <name type="synonym">Agaricus chlorophos</name>
    <dbReference type="NCBI Taxonomy" id="658473"/>
    <lineage>
        <taxon>Eukaryota</taxon>
        <taxon>Fungi</taxon>
        <taxon>Dikarya</taxon>
        <taxon>Basidiomycota</taxon>
        <taxon>Agaricomycotina</taxon>
        <taxon>Agaricomycetes</taxon>
        <taxon>Agaricomycetidae</taxon>
        <taxon>Agaricales</taxon>
        <taxon>Marasmiineae</taxon>
        <taxon>Mycenaceae</taxon>
        <taxon>Mycena</taxon>
    </lineage>
</organism>
<dbReference type="OrthoDB" id="2382073at2759"/>
<dbReference type="Proteomes" id="UP000613580">
    <property type="component" value="Unassembled WGS sequence"/>
</dbReference>
<evidence type="ECO:0000256" key="1">
    <source>
        <dbReference type="ARBA" id="ARBA00001933"/>
    </source>
</evidence>
<dbReference type="SUPFAM" id="SSF53383">
    <property type="entry name" value="PLP-dependent transferases"/>
    <property type="match status" value="1"/>
</dbReference>
<reference evidence="6" key="1">
    <citation type="submission" date="2020-05" db="EMBL/GenBank/DDBJ databases">
        <title>Mycena genomes resolve the evolution of fungal bioluminescence.</title>
        <authorList>
            <person name="Tsai I.J."/>
        </authorList>
    </citation>
    <scope>NUCLEOTIDE SEQUENCE</scope>
    <source>
        <strain evidence="6">110903Hualien_Pintung</strain>
    </source>
</reference>
<dbReference type="GO" id="GO:0009102">
    <property type="term" value="P:biotin biosynthetic process"/>
    <property type="evidence" value="ECO:0007669"/>
    <property type="project" value="TreeGrafter"/>
</dbReference>
<evidence type="ECO:0000313" key="7">
    <source>
        <dbReference type="Proteomes" id="UP000613580"/>
    </source>
</evidence>
<name>A0A8H6SHG7_MYCCL</name>
<evidence type="ECO:0000313" key="6">
    <source>
        <dbReference type="EMBL" id="KAF7299541.1"/>
    </source>
</evidence>
<evidence type="ECO:0000256" key="3">
    <source>
        <dbReference type="ARBA" id="ARBA00022679"/>
    </source>
</evidence>
<gene>
    <name evidence="6" type="ORF">HMN09_00959300</name>
</gene>
<dbReference type="InterPro" id="IPR050087">
    <property type="entry name" value="AON_synthase_class-II"/>
</dbReference>
<proteinExistence type="inferred from homology"/>
<dbReference type="InterPro" id="IPR015422">
    <property type="entry name" value="PyrdxlP-dep_Trfase_small"/>
</dbReference>
<evidence type="ECO:0000256" key="4">
    <source>
        <dbReference type="ARBA" id="ARBA00022898"/>
    </source>
</evidence>
<dbReference type="PANTHER" id="PTHR13693">
    <property type="entry name" value="CLASS II AMINOTRANSFERASE/8-AMINO-7-OXONONANOATE SYNTHASE"/>
    <property type="match status" value="1"/>
</dbReference>
<evidence type="ECO:0000256" key="2">
    <source>
        <dbReference type="ARBA" id="ARBA00010008"/>
    </source>
</evidence>
<dbReference type="Gene3D" id="3.40.640.10">
    <property type="entry name" value="Type I PLP-dependent aspartate aminotransferase-like (Major domain)"/>
    <property type="match status" value="1"/>
</dbReference>
<keyword evidence="3" id="KW-0808">Transferase</keyword>
<keyword evidence="4" id="KW-0663">Pyridoxal phosphate</keyword>
<dbReference type="InterPro" id="IPR015421">
    <property type="entry name" value="PyrdxlP-dep_Trfase_major"/>
</dbReference>
<sequence>MSKPRKIIPQSSLEAQVLAALQSRQERGILRRLPNPTSLSSSTNTNLVDFNSNDYLSLATSLNLRARFIQKLQSAQDILGSGGSRLLVNGQAHSALEARLAQFFASPAAILFNSGFDANVGFFSCIPQIGDVVVYDEYIHASVHDGIRASRARGAHFSFEHNSLSSFKELLKKLLSERPELQTGQSSLFVAVESLYSMDGTFAPLEGIVHILEDYFPQSNGFLIVDEAHATGIYGPQGRGRVAELGLEDKVLARLHTFGKALAATGAVLLTKPFIRDYLLNYARSLIYTTSLSHANIIAADSAFIRISESLAHIITQLSRHLLDLSRYFLDTLSPQLRDVPMHILALPVEIQHASPPSPIIPVMTTRPRPLSAYLMQRGLNARPITWPTVPKGKDRVRVCLHAGNSQGDVDRLVQGMMEWARGEMAHDEAAVRTVVQSKL</sequence>